<dbReference type="PROSITE" id="PS50975">
    <property type="entry name" value="ATP_GRASP"/>
    <property type="match status" value="1"/>
</dbReference>
<dbReference type="GO" id="GO:0046872">
    <property type="term" value="F:metal ion binding"/>
    <property type="evidence" value="ECO:0007669"/>
    <property type="project" value="InterPro"/>
</dbReference>
<evidence type="ECO:0000256" key="2">
    <source>
        <dbReference type="ARBA" id="ARBA00022741"/>
    </source>
</evidence>
<dbReference type="GO" id="GO:0016874">
    <property type="term" value="F:ligase activity"/>
    <property type="evidence" value="ECO:0007669"/>
    <property type="project" value="UniProtKB-KW"/>
</dbReference>
<proteinExistence type="predicted"/>
<dbReference type="AlphaFoldDB" id="A0A2V1K6N1"/>
<sequence length="409" mass="45490">MTKILPVVFGFDIADYAFARIFHENSGLRSLVVSEIRRGPINDSSIFDIMMVPRGTLGHEDSFIALLHEIAAQHPDERLILCVNSDEGVEYAVKHRAELEGRWFLPYASEEAVKTANSKTSMAAILEALGLPTIPSVSVDLTDPQSWGEGLDRVRFPVVVKPEDGTLLNLYLHKGLKKVTPVNTREDALALFNKLRDNDVPIKLLVQELIPGDDTTQWVVNGYVDRSGQITAAGSGRVLLGLHVPSLIGNAGMILLDSNDHLIETGKRIVQAVGLTGFFSLDVKIDPRDGTEYWLDLNPRIGRGHYYLKVGGIDLAAAMLADMRGERIQYQTNTRDGIYTVIPMALASKRYLTDADLRAQVKIAKKNTVNPLAYSKDRNPRRHAYRALSYVNQYRQMKAFYPEPTASGF</sequence>
<feature type="domain" description="ATP-grasp" evidence="5">
    <location>
        <begin position="123"/>
        <end position="324"/>
    </location>
</feature>
<dbReference type="Proteomes" id="UP000245283">
    <property type="component" value="Unassembled WGS sequence"/>
</dbReference>
<keyword evidence="2 4" id="KW-0547">Nucleotide-binding</keyword>
<dbReference type="GO" id="GO:0005524">
    <property type="term" value="F:ATP binding"/>
    <property type="evidence" value="ECO:0007669"/>
    <property type="project" value="UniProtKB-UniRule"/>
</dbReference>
<evidence type="ECO:0000256" key="1">
    <source>
        <dbReference type="ARBA" id="ARBA00022598"/>
    </source>
</evidence>
<evidence type="ECO:0000313" key="7">
    <source>
        <dbReference type="Proteomes" id="UP000245283"/>
    </source>
</evidence>
<dbReference type="InterPro" id="IPR013815">
    <property type="entry name" value="ATP_grasp_subdomain_1"/>
</dbReference>
<dbReference type="SUPFAM" id="SSF56059">
    <property type="entry name" value="Glutathione synthetase ATP-binding domain-like"/>
    <property type="match status" value="1"/>
</dbReference>
<dbReference type="OrthoDB" id="5420347at2"/>
<dbReference type="RefSeq" id="WP_109094327.1">
    <property type="nucleotide sequence ID" value="NZ_CAMELQ010000049.1"/>
</dbReference>
<accession>A0A2V1K6N1</accession>
<reference evidence="7" key="1">
    <citation type="submission" date="2018-05" db="EMBL/GenBank/DDBJ databases">
        <authorList>
            <person name="Li Y."/>
        </authorList>
    </citation>
    <scope>NUCLEOTIDE SEQUENCE [LARGE SCALE GENOMIC DNA]</scope>
    <source>
        <strain evidence="7">sk1b4</strain>
    </source>
</reference>
<evidence type="ECO:0000313" key="6">
    <source>
        <dbReference type="EMBL" id="PWF25838.1"/>
    </source>
</evidence>
<evidence type="ECO:0000259" key="5">
    <source>
        <dbReference type="PROSITE" id="PS50975"/>
    </source>
</evidence>
<protein>
    <submittedName>
        <fullName evidence="6">ATP-grasp domain-containing protein</fullName>
    </submittedName>
</protein>
<dbReference type="InterPro" id="IPR052032">
    <property type="entry name" value="ATP-dep_AA_Ligase"/>
</dbReference>
<dbReference type="PANTHER" id="PTHR43585:SF2">
    <property type="entry name" value="ATP-GRASP ENZYME FSQD"/>
    <property type="match status" value="1"/>
</dbReference>
<dbReference type="EMBL" id="QETB01000005">
    <property type="protein sequence ID" value="PWF25838.1"/>
    <property type="molecule type" value="Genomic_DNA"/>
</dbReference>
<dbReference type="Gene3D" id="3.30.1490.20">
    <property type="entry name" value="ATP-grasp fold, A domain"/>
    <property type="match status" value="1"/>
</dbReference>
<dbReference type="InterPro" id="IPR011761">
    <property type="entry name" value="ATP-grasp"/>
</dbReference>
<dbReference type="PANTHER" id="PTHR43585">
    <property type="entry name" value="FUMIPYRROLE BIOSYNTHESIS PROTEIN C"/>
    <property type="match status" value="1"/>
</dbReference>
<keyword evidence="7" id="KW-1185">Reference proteome</keyword>
<gene>
    <name evidence="6" type="ORF">DD236_10430</name>
</gene>
<keyword evidence="1" id="KW-0436">Ligase</keyword>
<evidence type="ECO:0000256" key="4">
    <source>
        <dbReference type="PROSITE-ProRule" id="PRU00409"/>
    </source>
</evidence>
<organism evidence="6 7">
    <name type="scientific">Ancrocorticia populi</name>
    <dbReference type="NCBI Taxonomy" id="2175228"/>
    <lineage>
        <taxon>Bacteria</taxon>
        <taxon>Bacillati</taxon>
        <taxon>Actinomycetota</taxon>
        <taxon>Actinomycetes</taxon>
        <taxon>Actinomycetales</taxon>
        <taxon>Actinomycetaceae</taxon>
        <taxon>Ancrocorticia</taxon>
    </lineage>
</organism>
<name>A0A2V1K6N1_9ACTO</name>
<keyword evidence="3 4" id="KW-0067">ATP-binding</keyword>
<dbReference type="Gene3D" id="3.30.470.20">
    <property type="entry name" value="ATP-grasp fold, B domain"/>
    <property type="match status" value="1"/>
</dbReference>
<evidence type="ECO:0000256" key="3">
    <source>
        <dbReference type="ARBA" id="ARBA00022840"/>
    </source>
</evidence>
<comment type="caution">
    <text evidence="6">The sequence shown here is derived from an EMBL/GenBank/DDBJ whole genome shotgun (WGS) entry which is preliminary data.</text>
</comment>